<dbReference type="GeneID" id="111112632"/>
<reference evidence="4" key="1">
    <citation type="submission" date="2025-08" db="UniProtKB">
        <authorList>
            <consortium name="RefSeq"/>
        </authorList>
    </citation>
    <scope>IDENTIFICATION</scope>
    <source>
        <tissue evidence="4">Whole sample</tissue>
    </source>
</reference>
<dbReference type="RefSeq" id="XP_022305994.1">
    <property type="nucleotide sequence ID" value="XM_022450286.1"/>
</dbReference>
<organism evidence="3 4">
    <name type="scientific">Crassostrea virginica</name>
    <name type="common">Eastern oyster</name>
    <dbReference type="NCBI Taxonomy" id="6565"/>
    <lineage>
        <taxon>Eukaryota</taxon>
        <taxon>Metazoa</taxon>
        <taxon>Spiralia</taxon>
        <taxon>Lophotrochozoa</taxon>
        <taxon>Mollusca</taxon>
        <taxon>Bivalvia</taxon>
        <taxon>Autobranchia</taxon>
        <taxon>Pteriomorphia</taxon>
        <taxon>Ostreida</taxon>
        <taxon>Ostreoidea</taxon>
        <taxon>Ostreidae</taxon>
        <taxon>Crassostrea</taxon>
    </lineage>
</organism>
<dbReference type="AlphaFoldDB" id="A0A8B8BT16"/>
<proteinExistence type="predicted"/>
<gene>
    <name evidence="4" type="primary">LOC111112632</name>
</gene>
<feature type="region of interest" description="Disordered" evidence="1">
    <location>
        <begin position="206"/>
        <end position="236"/>
    </location>
</feature>
<evidence type="ECO:0000313" key="4">
    <source>
        <dbReference type="RefSeq" id="XP_022305994.1"/>
    </source>
</evidence>
<dbReference type="Pfam" id="PF18738">
    <property type="entry name" value="HEPN_DZIP3"/>
    <property type="match status" value="1"/>
</dbReference>
<dbReference type="KEGG" id="cvn:111112632"/>
<evidence type="ECO:0000259" key="2">
    <source>
        <dbReference type="Pfam" id="PF18738"/>
    </source>
</evidence>
<sequence length="430" mass="49476">MKRLDMLAEISKELWYVPCMNKQKYPWEILNNCNVSSRFCFLFEFLPFIIYHRLVVACINNVGMKPWKRSGRMCIFHTVTILTYKDEYHRVLIGICDNKERTHRDVPYSIEIQINVTKPREIDTRLTSKLKEDICHNLNVLMQGISSCEFYSRLGYRCRLETFGKNVESHIIKEEEMSASEYDCPKCSQPHIVDVGSIRRFWEGKTDPTDSSFKKEERENNAEPNTSSAKEEAHKSSTGVRFPLRINDLATEELTNLSRVFKLLKGPCTDQLRDLLRSYITPAKFPAVVQGDLSQFSGLTESQQETILPMSKIYSYNYDYMELPFLYTLLRNVCGIEAHNKGWGNQPDSGDRSVSANIDRIRLARNRCTHPTGGMSNAEFNQIWSEIRAAVVDLDKALGIGKKYQEVVDVIRNDTMDLLLTNARGESSGV</sequence>
<evidence type="ECO:0000256" key="1">
    <source>
        <dbReference type="SAM" id="MobiDB-lite"/>
    </source>
</evidence>
<protein>
    <submittedName>
        <fullName evidence="4">Uncharacterized protein LOC111112632</fullName>
    </submittedName>
</protein>
<dbReference type="OrthoDB" id="5958466at2759"/>
<feature type="compositionally biased region" description="Basic and acidic residues" evidence="1">
    <location>
        <begin position="206"/>
        <end position="221"/>
    </location>
</feature>
<accession>A0A8B8BT16</accession>
<dbReference type="InterPro" id="IPR041249">
    <property type="entry name" value="HEPN_DZIP3"/>
</dbReference>
<keyword evidence="3" id="KW-1185">Reference proteome</keyword>
<dbReference type="Proteomes" id="UP000694844">
    <property type="component" value="Chromosome 9"/>
</dbReference>
<name>A0A8B8BT16_CRAVI</name>
<evidence type="ECO:0000313" key="3">
    <source>
        <dbReference type="Proteomes" id="UP000694844"/>
    </source>
</evidence>
<feature type="domain" description="DZIP3-like HEPN" evidence="2">
    <location>
        <begin position="299"/>
        <end position="417"/>
    </location>
</feature>